<gene>
    <name evidence="1" type="ORF">BFS30_24140</name>
</gene>
<dbReference type="OrthoDB" id="742084at2"/>
<name>A0A1D7QMU3_9SPHI</name>
<dbReference type="AlphaFoldDB" id="A0A1D7QMU3"/>
<evidence type="ECO:0000313" key="1">
    <source>
        <dbReference type="EMBL" id="AOM79981.1"/>
    </source>
</evidence>
<organism evidence="1 2">
    <name type="scientific">Pedobacter steynii</name>
    <dbReference type="NCBI Taxonomy" id="430522"/>
    <lineage>
        <taxon>Bacteria</taxon>
        <taxon>Pseudomonadati</taxon>
        <taxon>Bacteroidota</taxon>
        <taxon>Sphingobacteriia</taxon>
        <taxon>Sphingobacteriales</taxon>
        <taxon>Sphingobacteriaceae</taxon>
        <taxon>Pedobacter</taxon>
    </lineage>
</organism>
<dbReference type="KEGG" id="psty:BFS30_24140"/>
<accession>A0A1D7QMU3</accession>
<dbReference type="RefSeq" id="WP_069381643.1">
    <property type="nucleotide sequence ID" value="NZ_CP017141.1"/>
</dbReference>
<proteinExistence type="predicted"/>
<evidence type="ECO:0000313" key="2">
    <source>
        <dbReference type="Proteomes" id="UP000094313"/>
    </source>
</evidence>
<sequence length="438" mass="50638">MKKYLCLFMIGLQWSCSSEQTDQILLEKDRVELAKSLTSDKIIVWKFGKIGLRAAGVQDTTMPEYQKHSRELQSVSRSLSGIDPKKKELSITEMVLLYRDYRNIKSFVVETDEDIFPPLMDGINAVYAEPVEKQNLVKQAVKRSEADKIFLQNMEHAILSMLVLATRDLGVEISLYECSKTQPDKLPDSEMKTLLQFVRGFLFFSNRFYYLSEDEMGSNIKWLEKNKGIDLPYTRAFFNWGKLNNEQTNVAFHSLNHLFRGFDRLMMKRDIDEERALDDFEAFLADAHKLGLQTELVWSIESYVAIKRRRNDQAIAALTKLKASPLLSDSEKKSIEESIGYLKERDPDAKLNGIYDKVFISKIGTRYMMATLAKIDWRKLMKENKVSHTDEIFATIDRFKTLSAEMEKMTSQKNITDQGKGLKEKGNQLLDKVSDFLK</sequence>
<reference evidence="1 2" key="1">
    <citation type="submission" date="2016-08" db="EMBL/GenBank/DDBJ databases">
        <authorList>
            <person name="Seilhamer J.J."/>
        </authorList>
    </citation>
    <scope>NUCLEOTIDE SEQUENCE [LARGE SCALE GENOMIC DNA]</scope>
    <source>
        <strain evidence="1 2">DX4</strain>
    </source>
</reference>
<keyword evidence="2" id="KW-1185">Reference proteome</keyword>
<dbReference type="Proteomes" id="UP000094313">
    <property type="component" value="Chromosome"/>
</dbReference>
<dbReference type="EMBL" id="CP017141">
    <property type="protein sequence ID" value="AOM79981.1"/>
    <property type="molecule type" value="Genomic_DNA"/>
</dbReference>
<protein>
    <submittedName>
        <fullName evidence="1">Short-chain dehydrogenase</fullName>
    </submittedName>
</protein>